<keyword evidence="5 8" id="KW-0482">Metalloprotease</keyword>
<dbReference type="InterPro" id="IPR024079">
    <property type="entry name" value="MetalloPept_cat_dom_sf"/>
</dbReference>
<feature type="disulfide bond" evidence="8">
    <location>
        <begin position="151"/>
        <end position="154"/>
    </location>
</feature>
<evidence type="ECO:0000256" key="2">
    <source>
        <dbReference type="ARBA" id="ARBA00022723"/>
    </source>
</evidence>
<feature type="active site" evidence="8">
    <location>
        <position position="244"/>
    </location>
</feature>
<dbReference type="InterPro" id="IPR001506">
    <property type="entry name" value="Peptidase_M12A"/>
</dbReference>
<evidence type="ECO:0000256" key="9">
    <source>
        <dbReference type="RuleBase" id="RU361183"/>
    </source>
</evidence>
<evidence type="ECO:0000256" key="6">
    <source>
        <dbReference type="ARBA" id="ARBA00023157"/>
    </source>
</evidence>
<dbReference type="InterPro" id="IPR035914">
    <property type="entry name" value="Sperma_CUB_dom_sf"/>
</dbReference>
<dbReference type="SMART" id="SM00235">
    <property type="entry name" value="ZnMc"/>
    <property type="match status" value="1"/>
</dbReference>
<evidence type="ECO:0000259" key="12">
    <source>
        <dbReference type="PROSITE" id="PS01180"/>
    </source>
</evidence>
<dbReference type="Gene3D" id="3.40.390.10">
    <property type="entry name" value="Collagenase (Catalytic Domain)"/>
    <property type="match status" value="1"/>
</dbReference>
<gene>
    <name evidence="14" type="ORF">WISP_82320</name>
</gene>
<organism evidence="14 15">
    <name type="scientific">Willisornis vidua</name>
    <name type="common">Xingu scale-backed antbird</name>
    <dbReference type="NCBI Taxonomy" id="1566151"/>
    <lineage>
        <taxon>Eukaryota</taxon>
        <taxon>Metazoa</taxon>
        <taxon>Chordata</taxon>
        <taxon>Craniata</taxon>
        <taxon>Vertebrata</taxon>
        <taxon>Euteleostomi</taxon>
        <taxon>Archelosauria</taxon>
        <taxon>Archosauria</taxon>
        <taxon>Dinosauria</taxon>
        <taxon>Saurischia</taxon>
        <taxon>Theropoda</taxon>
        <taxon>Coelurosauria</taxon>
        <taxon>Aves</taxon>
        <taxon>Neognathae</taxon>
        <taxon>Neoaves</taxon>
        <taxon>Telluraves</taxon>
        <taxon>Australaves</taxon>
        <taxon>Passeriformes</taxon>
        <taxon>Thamnophilidae</taxon>
        <taxon>Willisornis</taxon>
    </lineage>
</organism>
<dbReference type="SUPFAM" id="SSF57845">
    <property type="entry name" value="B-box zinc-binding domain"/>
    <property type="match status" value="1"/>
</dbReference>
<dbReference type="EMBL" id="WHWB01034039">
    <property type="protein sequence ID" value="KAJ7414678.1"/>
    <property type="molecule type" value="Genomic_DNA"/>
</dbReference>
<dbReference type="Pfam" id="PF00431">
    <property type="entry name" value="CUB"/>
    <property type="match status" value="2"/>
</dbReference>
<dbReference type="PRINTS" id="PR00480">
    <property type="entry name" value="ASTACIN"/>
</dbReference>
<keyword evidence="6 8" id="KW-1015">Disulfide bond</keyword>
<dbReference type="Gene3D" id="2.60.120.290">
    <property type="entry name" value="Spermadhesin, CUB domain"/>
    <property type="match status" value="2"/>
</dbReference>
<dbReference type="InterPro" id="IPR034039">
    <property type="entry name" value="ZnMP_hatching_enz"/>
</dbReference>
<feature type="region of interest" description="Disordered" evidence="11">
    <location>
        <begin position="601"/>
        <end position="628"/>
    </location>
</feature>
<dbReference type="PROSITE" id="PS51864">
    <property type="entry name" value="ASTACIN"/>
    <property type="match status" value="1"/>
</dbReference>
<dbReference type="SUPFAM" id="SSF49854">
    <property type="entry name" value="Spermadhesin, CUB domain"/>
    <property type="match status" value="2"/>
</dbReference>
<feature type="binding site" evidence="8">
    <location>
        <position position="247"/>
    </location>
    <ligand>
        <name>Zn(2+)</name>
        <dbReference type="ChEBI" id="CHEBI:29105"/>
        <note>catalytic</note>
    </ligand>
</feature>
<reference evidence="14" key="1">
    <citation type="submission" date="2019-10" db="EMBL/GenBank/DDBJ databases">
        <authorList>
            <person name="Soares A.E.R."/>
            <person name="Aleixo A."/>
            <person name="Schneider P."/>
            <person name="Miyaki C.Y."/>
            <person name="Schneider M.P."/>
            <person name="Mello C."/>
            <person name="Vasconcelos A.T.R."/>
        </authorList>
    </citation>
    <scope>NUCLEOTIDE SEQUENCE</scope>
    <source>
        <tissue evidence="14">Muscle</tissue>
    </source>
</reference>
<evidence type="ECO:0000256" key="5">
    <source>
        <dbReference type="ARBA" id="ARBA00023049"/>
    </source>
</evidence>
<dbReference type="CDD" id="cd00041">
    <property type="entry name" value="CUB"/>
    <property type="match status" value="2"/>
</dbReference>
<feature type="domain" description="CUB" evidence="12">
    <location>
        <begin position="346"/>
        <end position="458"/>
    </location>
</feature>
<comment type="caution">
    <text evidence="14">The sequence shown here is derived from an EMBL/GenBank/DDBJ whole genome shotgun (WGS) entry which is preliminary data.</text>
</comment>
<dbReference type="SUPFAM" id="SSF55486">
    <property type="entry name" value="Metalloproteases ('zincins'), catalytic domain"/>
    <property type="match status" value="1"/>
</dbReference>
<feature type="binding site" evidence="8">
    <location>
        <position position="253"/>
    </location>
    <ligand>
        <name>Zn(2+)</name>
        <dbReference type="ChEBI" id="CHEBI:29105"/>
        <note>catalytic</note>
    </ligand>
</feature>
<dbReference type="CDD" id="cd19817">
    <property type="entry name" value="Bbox1_ANCHR-like"/>
    <property type="match status" value="1"/>
</dbReference>
<feature type="binding site" evidence="8">
    <location>
        <position position="243"/>
    </location>
    <ligand>
        <name>Zn(2+)</name>
        <dbReference type="ChEBI" id="CHEBI:29105"/>
        <note>catalytic</note>
    </ligand>
</feature>
<feature type="compositionally biased region" description="Low complexity" evidence="11">
    <location>
        <begin position="844"/>
        <end position="856"/>
    </location>
</feature>
<evidence type="ECO:0000256" key="1">
    <source>
        <dbReference type="ARBA" id="ARBA00022670"/>
    </source>
</evidence>
<comment type="caution">
    <text evidence="7">Lacks conserved residue(s) required for the propagation of feature annotation.</text>
</comment>
<keyword evidence="1 8" id="KW-0645">Protease</keyword>
<dbReference type="EC" id="3.4.24.-" evidence="9"/>
<keyword evidence="3 8" id="KW-0378">Hydrolase</keyword>
<evidence type="ECO:0000256" key="11">
    <source>
        <dbReference type="SAM" id="MobiDB-lite"/>
    </source>
</evidence>
<dbReference type="Proteomes" id="UP001145742">
    <property type="component" value="Unassembled WGS sequence"/>
</dbReference>
<evidence type="ECO:0000256" key="3">
    <source>
        <dbReference type="ARBA" id="ARBA00022801"/>
    </source>
</evidence>
<dbReference type="CDD" id="cd04283">
    <property type="entry name" value="ZnMc_hatching_enzyme"/>
    <property type="match status" value="1"/>
</dbReference>
<dbReference type="SMART" id="SM00042">
    <property type="entry name" value="CUB"/>
    <property type="match status" value="2"/>
</dbReference>
<feature type="domain" description="Peptidase M12A" evidence="13">
    <location>
        <begin position="147"/>
        <end position="344"/>
    </location>
</feature>
<sequence>MSMGVNMSQQCAWVAKKANGILSCIKDSVASRTRAVILPLYFVLVRPHLEYCVQFWAPQFRKDTEVLEQVQRRVTRLVKGLEHKSCEERLRELGLFSLEKRRLRGDLITLYNYLKGACSQITTRNNDLGSKIAVYEGDILLRRGRRSAINCESCLWPKSQDGLVKVPVDISSDFSITERSWIADALQEISTLTCVQFVNRTTETDYVYVERGQSCWSYFGKIGGRQAVGLVKNGCMDKGAIQHEMNHALGFIHEQARSDRDRFVKIMWEHIVAGEQGNFGKMNSRNLGLPYDYSSVMHYGAYDFSSTPGKPTIVPVPDPSIPIGQREGLSNLDVAKINELYKCNCCSSVLPKSKGSFSSVNYPSPYPNNSNCLWLIRIRRSKVFLQFEAFDLQPSPDCSSDYIKIYNGNSKNSTVLLDKYCGKGPLPSLVASGSTVLVEFASDESITATGFRASYNRVNCGATFRDSNGIITSPNYPNKYPKNRACFWVISSPVGYKISLKMLSFELEYSDRCTYDYLLIHDGSRPTSPAVGPYCGTEKVADFTSTGNFVLVEFHSDIVWELPGFLMSYTFGREGSQNSSAKWSPPENYKKRVAAFEAKQNQLKEQQKAAAKPPGRADSRYQGLSKEDRAIAERLERLREERRPKSIPTQAEIEARLAALKEDDRRPVPSTKEMEDRLAVLQGRDPPSQACRPVHQPPDTRSLVQQADDLLTQLSEEVAIDERYRPRFQPQADSSQSLNDLNQESEDCVCPANLDPKQLEEEKNKLLAEAAAELREENTRQEKILQVAKRLAALKGEDPEKVTVETYKLPDSDEEVSEEEAIRRVLKQLTEEAALDEASGFNIPPDQSSQPGPSQQNLCKKAKQKSQTPTTTALARADSDEDELPWCCICNEDATLRCHGCDGDLYCQRCFREGHDEFDLKDHHTSRYHLPCKQK</sequence>
<feature type="region of interest" description="Disordered" evidence="11">
    <location>
        <begin position="839"/>
        <end position="877"/>
    </location>
</feature>
<protein>
    <recommendedName>
        <fullName evidence="9">Metalloendopeptidase</fullName>
        <ecNumber evidence="9">3.4.24.-</ecNumber>
    </recommendedName>
</protein>
<dbReference type="InterPro" id="IPR044553">
    <property type="entry name" value="Bbox1_ANCHR"/>
</dbReference>
<dbReference type="InterPro" id="IPR000859">
    <property type="entry name" value="CUB_dom"/>
</dbReference>
<feature type="coiled-coil region" evidence="10">
    <location>
        <begin position="757"/>
        <end position="791"/>
    </location>
</feature>
<accession>A0ABQ9D577</accession>
<evidence type="ECO:0000259" key="13">
    <source>
        <dbReference type="PROSITE" id="PS51864"/>
    </source>
</evidence>
<name>A0ABQ9D577_9PASS</name>
<evidence type="ECO:0000256" key="4">
    <source>
        <dbReference type="ARBA" id="ARBA00022833"/>
    </source>
</evidence>
<feature type="unsure residue" description="D or N" evidence="14">
    <location>
        <position position="63"/>
    </location>
</feature>
<evidence type="ECO:0000256" key="7">
    <source>
        <dbReference type="PROSITE-ProRule" id="PRU00059"/>
    </source>
</evidence>
<dbReference type="Pfam" id="PF22586">
    <property type="entry name" value="ANCHR-like_BBOX"/>
    <property type="match status" value="1"/>
</dbReference>
<evidence type="ECO:0000313" key="15">
    <source>
        <dbReference type="Proteomes" id="UP001145742"/>
    </source>
</evidence>
<dbReference type="PANTHER" id="PTHR46603">
    <property type="entry name" value="ABSCISSION/NOCUT CHECKPOINT REGULATOR"/>
    <property type="match status" value="1"/>
</dbReference>
<evidence type="ECO:0000313" key="14">
    <source>
        <dbReference type="EMBL" id="KAJ7414678.1"/>
    </source>
</evidence>
<evidence type="ECO:0000256" key="8">
    <source>
        <dbReference type="PROSITE-ProRule" id="PRU01211"/>
    </source>
</evidence>
<dbReference type="Pfam" id="PF01400">
    <property type="entry name" value="Astacin"/>
    <property type="match status" value="1"/>
</dbReference>
<dbReference type="PROSITE" id="PS01180">
    <property type="entry name" value="CUB"/>
    <property type="match status" value="2"/>
</dbReference>
<feature type="compositionally biased region" description="Basic and acidic residues" evidence="11">
    <location>
        <begin position="615"/>
        <end position="628"/>
    </location>
</feature>
<keyword evidence="4 8" id="KW-0862">Zinc</keyword>
<comment type="cofactor">
    <cofactor evidence="8 9">
        <name>Zn(2+)</name>
        <dbReference type="ChEBI" id="CHEBI:29105"/>
    </cofactor>
    <text evidence="8 9">Binds 1 zinc ion per subunit.</text>
</comment>
<proteinExistence type="predicted"/>
<keyword evidence="10" id="KW-0175">Coiled coil</keyword>
<feature type="domain" description="CUB" evidence="12">
    <location>
        <begin position="460"/>
        <end position="572"/>
    </location>
</feature>
<evidence type="ECO:0000256" key="10">
    <source>
        <dbReference type="SAM" id="Coils"/>
    </source>
</evidence>
<keyword evidence="15" id="KW-1185">Reference proteome</keyword>
<dbReference type="PANTHER" id="PTHR46603:SF1">
    <property type="entry name" value="ABSCISSION_NOCUT CHECKPOINT REGULATOR"/>
    <property type="match status" value="1"/>
</dbReference>
<keyword evidence="2 8" id="KW-0479">Metal-binding</keyword>
<dbReference type="InterPro" id="IPR006026">
    <property type="entry name" value="Peptidase_Metallo"/>
</dbReference>